<evidence type="ECO:0000313" key="7">
    <source>
        <dbReference type="Proteomes" id="UP000789595"/>
    </source>
</evidence>
<dbReference type="GO" id="GO:0008897">
    <property type="term" value="F:holo-[acyl-carrier-protein] synthase activity"/>
    <property type="evidence" value="ECO:0007669"/>
    <property type="project" value="UniProtKB-EC"/>
</dbReference>
<reference evidence="6" key="1">
    <citation type="submission" date="2021-11" db="EMBL/GenBank/DDBJ databases">
        <authorList>
            <consortium name="Genoscope - CEA"/>
            <person name="William W."/>
        </authorList>
    </citation>
    <scope>NUCLEOTIDE SEQUENCE</scope>
</reference>
<protein>
    <recommendedName>
        <fullName evidence="1">holo-[acyl-carrier-protein] synthase</fullName>
        <ecNumber evidence="1">2.7.8.7</ecNumber>
    </recommendedName>
</protein>
<evidence type="ECO:0000256" key="3">
    <source>
        <dbReference type="SAM" id="MobiDB-lite"/>
    </source>
</evidence>
<name>A0A8J2SYG7_9STRA</name>
<feature type="compositionally biased region" description="Polar residues" evidence="3">
    <location>
        <begin position="45"/>
        <end position="54"/>
    </location>
</feature>
<dbReference type="EC" id="2.7.8.7" evidence="1"/>
<organism evidence="6 7">
    <name type="scientific">Pelagomonas calceolata</name>
    <dbReference type="NCBI Taxonomy" id="35677"/>
    <lineage>
        <taxon>Eukaryota</taxon>
        <taxon>Sar</taxon>
        <taxon>Stramenopiles</taxon>
        <taxon>Ochrophyta</taxon>
        <taxon>Pelagophyceae</taxon>
        <taxon>Pelagomonadales</taxon>
        <taxon>Pelagomonadaceae</taxon>
        <taxon>Pelagomonas</taxon>
    </lineage>
</organism>
<gene>
    <name evidence="6" type="ORF">PECAL_6P19060</name>
</gene>
<feature type="domain" description="4'-phosphopantetheinyl transferase N-terminal" evidence="5">
    <location>
        <begin position="171"/>
        <end position="271"/>
    </location>
</feature>
<dbReference type="PANTHER" id="PTHR12215">
    <property type="entry name" value="PHOSPHOPANTETHEINE TRANSFERASE"/>
    <property type="match status" value="1"/>
</dbReference>
<proteinExistence type="predicted"/>
<evidence type="ECO:0000256" key="1">
    <source>
        <dbReference type="ARBA" id="ARBA00013172"/>
    </source>
</evidence>
<dbReference type="Gene3D" id="3.90.470.20">
    <property type="entry name" value="4'-phosphopantetheinyl transferase domain"/>
    <property type="match status" value="2"/>
</dbReference>
<evidence type="ECO:0000259" key="5">
    <source>
        <dbReference type="Pfam" id="PF22624"/>
    </source>
</evidence>
<dbReference type="InterPro" id="IPR050559">
    <property type="entry name" value="P-Pant_transferase_sf"/>
</dbReference>
<dbReference type="GO" id="GO:0019878">
    <property type="term" value="P:lysine biosynthetic process via aminoadipic acid"/>
    <property type="evidence" value="ECO:0007669"/>
    <property type="project" value="TreeGrafter"/>
</dbReference>
<dbReference type="InterPro" id="IPR008278">
    <property type="entry name" value="4-PPantetheinyl_Trfase_dom"/>
</dbReference>
<dbReference type="GO" id="GO:0005829">
    <property type="term" value="C:cytosol"/>
    <property type="evidence" value="ECO:0007669"/>
    <property type="project" value="TreeGrafter"/>
</dbReference>
<feature type="non-terminal residue" evidence="6">
    <location>
        <position position="1"/>
    </location>
</feature>
<keyword evidence="7" id="KW-1185">Reference proteome</keyword>
<dbReference type="PANTHER" id="PTHR12215:SF10">
    <property type="entry name" value="L-AMINOADIPATE-SEMIALDEHYDE DEHYDROGENASE-PHOSPHOPANTETHEINYL TRANSFERASE"/>
    <property type="match status" value="1"/>
</dbReference>
<dbReference type="SUPFAM" id="SSF56214">
    <property type="entry name" value="4'-phosphopantetheinyl transferase"/>
    <property type="match status" value="2"/>
</dbReference>
<sequence>ERRHRNETTFEHAAAAPATAVGQALRTHYPPPQQPARQTVPFAAPTSTTRSPASLQHAAPRRRGAAMLPKLEKPRSPTSILESAAAAVALVVTARRGLVVRAGVELKSAEVAKLDKGVRCLADEERDSDGKRRVRLINPIKGWASRKCLRAAWAEEAKATGCVRWVVDVMKWTPSDQEFDFLLALIPEAPERDAVTRYKQVDDRKRALVSRLLIRRCASLCLNLDQLASIKVARTKGRKPFLKHATKPDDRLNFNVNVSHEGRYVVLAAEPWCLCGIDVAAPRDTKLDSLKQTLTATEWAFVDGDDKRFRALWACKEAFTKARGDGLGFPFADAEFTLIYDGDASFEASVAVDGATLPDWRFRGETLNDHVCVAARGPVSAIVD</sequence>
<evidence type="ECO:0000256" key="2">
    <source>
        <dbReference type="ARBA" id="ARBA00022679"/>
    </source>
</evidence>
<dbReference type="InterPro" id="IPR037143">
    <property type="entry name" value="4-PPantetheinyl_Trfase_dom_sf"/>
</dbReference>
<evidence type="ECO:0000259" key="4">
    <source>
        <dbReference type="Pfam" id="PF01648"/>
    </source>
</evidence>
<feature type="region of interest" description="Disordered" evidence="3">
    <location>
        <begin position="27"/>
        <end position="76"/>
    </location>
</feature>
<feature type="non-terminal residue" evidence="6">
    <location>
        <position position="384"/>
    </location>
</feature>
<comment type="caution">
    <text evidence="6">The sequence shown here is derived from an EMBL/GenBank/DDBJ whole genome shotgun (WGS) entry which is preliminary data.</text>
</comment>
<dbReference type="OrthoDB" id="26719at2759"/>
<dbReference type="InterPro" id="IPR055066">
    <property type="entry name" value="AASDHPPT_N"/>
</dbReference>
<dbReference type="Pfam" id="PF22624">
    <property type="entry name" value="AASDHPPT_N"/>
    <property type="match status" value="1"/>
</dbReference>
<dbReference type="AlphaFoldDB" id="A0A8J2SYG7"/>
<accession>A0A8J2SYG7</accession>
<evidence type="ECO:0000313" key="6">
    <source>
        <dbReference type="EMBL" id="CAH0380265.1"/>
    </source>
</evidence>
<dbReference type="Proteomes" id="UP000789595">
    <property type="component" value="Unassembled WGS sequence"/>
</dbReference>
<dbReference type="EMBL" id="CAKKNE010000006">
    <property type="protein sequence ID" value="CAH0380265.1"/>
    <property type="molecule type" value="Genomic_DNA"/>
</dbReference>
<dbReference type="Pfam" id="PF01648">
    <property type="entry name" value="ACPS"/>
    <property type="match status" value="1"/>
</dbReference>
<dbReference type="GO" id="GO:0000287">
    <property type="term" value="F:magnesium ion binding"/>
    <property type="evidence" value="ECO:0007669"/>
    <property type="project" value="InterPro"/>
</dbReference>
<feature type="domain" description="4'-phosphopantetheinyl transferase" evidence="4">
    <location>
        <begin position="275"/>
        <end position="372"/>
    </location>
</feature>
<keyword evidence="2" id="KW-0808">Transferase</keyword>